<organism evidence="1">
    <name type="scientific">Mycolicibacterium mucogenicum DSM 44124</name>
    <dbReference type="NCBI Taxonomy" id="1226753"/>
    <lineage>
        <taxon>Bacteria</taxon>
        <taxon>Bacillati</taxon>
        <taxon>Actinomycetota</taxon>
        <taxon>Actinomycetes</taxon>
        <taxon>Mycobacteriales</taxon>
        <taxon>Mycobacteriaceae</taxon>
        <taxon>Mycolicibacterium</taxon>
    </lineage>
</organism>
<evidence type="ECO:0000313" key="1">
    <source>
        <dbReference type="EMBL" id="TLH56244.1"/>
    </source>
</evidence>
<gene>
    <name evidence="1" type="ORF">C1S78_11225</name>
</gene>
<name>A0A8H2JHE1_MYCMU</name>
<comment type="caution">
    <text evidence="1">The sequence shown here is derived from an EMBL/GenBank/DDBJ whole genome shotgun (WGS) entry which is preliminary data.</text>
</comment>
<protein>
    <submittedName>
        <fullName evidence="1">Uncharacterized protein</fullName>
    </submittedName>
</protein>
<sequence>MVTGARRRLAGRLWTTSGRSAVARVASCARMPGELPAPSAGEPMRRLAAPLQLGHGVSAGADAIECCSVKSGQPCPHRNT</sequence>
<dbReference type="EMBL" id="POTL01000001">
    <property type="protein sequence ID" value="TLH56244.1"/>
    <property type="molecule type" value="Genomic_DNA"/>
</dbReference>
<proteinExistence type="predicted"/>
<dbReference type="AlphaFoldDB" id="A0A8H2JHE1"/>
<reference evidence="1" key="1">
    <citation type="submission" date="2018-01" db="EMBL/GenBank/DDBJ databases">
        <title>Comparative genomics of Mycobacterium mucogenicum and Mycobacterium neoaurum clade members emphasizing tRNA and non-coding RNA.</title>
        <authorList>
            <person name="Behra P.R.K."/>
            <person name="Pettersson B.M.F."/>
            <person name="Das S."/>
            <person name="Dasgupta S."/>
            <person name="Kirsebom L.A."/>
        </authorList>
    </citation>
    <scope>NUCLEOTIDE SEQUENCE</scope>
    <source>
        <strain evidence="1">DSM 44124</strain>
    </source>
</reference>
<accession>A0A8H2JHE1</accession>